<dbReference type="GO" id="GO:0046872">
    <property type="term" value="F:metal ion binding"/>
    <property type="evidence" value="ECO:0007669"/>
    <property type="project" value="UniProtKB-KW"/>
</dbReference>
<dbReference type="GO" id="GO:0046656">
    <property type="term" value="P:folic acid biosynthetic process"/>
    <property type="evidence" value="ECO:0007669"/>
    <property type="project" value="UniProtKB-KW"/>
</dbReference>
<dbReference type="AlphaFoldDB" id="A0A853G2H4"/>
<evidence type="ECO:0000256" key="8">
    <source>
        <dbReference type="ARBA" id="ARBA00022723"/>
    </source>
</evidence>
<dbReference type="PANTHER" id="PTHR20941">
    <property type="entry name" value="FOLATE SYNTHESIS PROTEINS"/>
    <property type="match status" value="1"/>
</dbReference>
<keyword evidence="7 13" id="KW-0808">Transferase</keyword>
<comment type="catalytic activity">
    <reaction evidence="1">
        <text>(7,8-dihydropterin-6-yl)methyl diphosphate + 4-aminobenzoate = 7,8-dihydropteroate + diphosphate</text>
        <dbReference type="Rhea" id="RHEA:19949"/>
        <dbReference type="ChEBI" id="CHEBI:17836"/>
        <dbReference type="ChEBI" id="CHEBI:17839"/>
        <dbReference type="ChEBI" id="CHEBI:33019"/>
        <dbReference type="ChEBI" id="CHEBI:72950"/>
        <dbReference type="EC" id="2.5.1.15"/>
    </reaction>
</comment>
<dbReference type="EMBL" id="JACCHU010000002">
    <property type="protein sequence ID" value="NYT52544.1"/>
    <property type="molecule type" value="Genomic_DNA"/>
</dbReference>
<evidence type="ECO:0000313" key="13">
    <source>
        <dbReference type="EMBL" id="NYT52544.1"/>
    </source>
</evidence>
<keyword evidence="8" id="KW-0479">Metal-binding</keyword>
<comment type="caution">
    <text evidence="13">The sequence shown here is derived from an EMBL/GenBank/DDBJ whole genome shotgun (WGS) entry which is preliminary data.</text>
</comment>
<dbReference type="InterPro" id="IPR000489">
    <property type="entry name" value="Pterin-binding_dom"/>
</dbReference>
<keyword evidence="9" id="KW-0460">Magnesium</keyword>
<comment type="cofactor">
    <cofactor evidence="2">
        <name>Mg(2+)</name>
        <dbReference type="ChEBI" id="CHEBI:18420"/>
    </cofactor>
</comment>
<evidence type="ECO:0000256" key="5">
    <source>
        <dbReference type="ARBA" id="ARBA00012458"/>
    </source>
</evidence>
<dbReference type="EC" id="2.5.1.15" evidence="5"/>
<evidence type="ECO:0000256" key="11">
    <source>
        <dbReference type="ARBA" id="ARBA00030193"/>
    </source>
</evidence>
<dbReference type="PROSITE" id="PS00793">
    <property type="entry name" value="DHPS_2"/>
    <property type="match status" value="1"/>
</dbReference>
<evidence type="ECO:0000256" key="2">
    <source>
        <dbReference type="ARBA" id="ARBA00001946"/>
    </source>
</evidence>
<gene>
    <name evidence="13" type="primary">folP</name>
    <name evidence="13" type="ORF">H0A74_03100</name>
</gene>
<organism evidence="13 14">
    <name type="scientific">Candidatus Vesicomyosocius endoextente</name>
    <dbReference type="NCBI Taxonomy" id="2738853"/>
    <lineage>
        <taxon>Bacteria</taxon>
        <taxon>Pseudomonadati</taxon>
        <taxon>Pseudomonadota</taxon>
        <taxon>Gammaproteobacteria</taxon>
        <taxon>Candidatus Pseudothioglobaceae</taxon>
        <taxon>Candidatus Vesicomyidisocius</taxon>
    </lineage>
</organism>
<dbReference type="PROSITE" id="PS50972">
    <property type="entry name" value="PTERIN_BINDING"/>
    <property type="match status" value="1"/>
</dbReference>
<dbReference type="GO" id="GO:0046654">
    <property type="term" value="P:tetrahydrofolate biosynthetic process"/>
    <property type="evidence" value="ECO:0007669"/>
    <property type="project" value="TreeGrafter"/>
</dbReference>
<dbReference type="Proteomes" id="UP000525329">
    <property type="component" value="Unassembled WGS sequence"/>
</dbReference>
<evidence type="ECO:0000313" key="14">
    <source>
        <dbReference type="Proteomes" id="UP000525329"/>
    </source>
</evidence>
<dbReference type="FunFam" id="3.20.20.20:FF:000006">
    <property type="entry name" value="Dihydropteroate synthase"/>
    <property type="match status" value="1"/>
</dbReference>
<dbReference type="InterPro" id="IPR045031">
    <property type="entry name" value="DHP_synth-like"/>
</dbReference>
<evidence type="ECO:0000256" key="9">
    <source>
        <dbReference type="ARBA" id="ARBA00022842"/>
    </source>
</evidence>
<dbReference type="CDD" id="cd00739">
    <property type="entry name" value="DHPS"/>
    <property type="match status" value="1"/>
</dbReference>
<evidence type="ECO:0000256" key="7">
    <source>
        <dbReference type="ARBA" id="ARBA00022679"/>
    </source>
</evidence>
<dbReference type="SUPFAM" id="SSF51717">
    <property type="entry name" value="Dihydropteroate synthetase-like"/>
    <property type="match status" value="1"/>
</dbReference>
<feature type="domain" description="Pterin-binding" evidence="12">
    <location>
        <begin position="6"/>
        <end position="259"/>
    </location>
</feature>
<evidence type="ECO:0000256" key="1">
    <source>
        <dbReference type="ARBA" id="ARBA00000012"/>
    </source>
</evidence>
<dbReference type="PANTHER" id="PTHR20941:SF1">
    <property type="entry name" value="FOLIC ACID SYNTHESIS PROTEIN FOL1"/>
    <property type="match status" value="1"/>
</dbReference>
<dbReference type="InterPro" id="IPR011005">
    <property type="entry name" value="Dihydropteroate_synth-like_sf"/>
</dbReference>
<evidence type="ECO:0000256" key="3">
    <source>
        <dbReference type="ARBA" id="ARBA00004763"/>
    </source>
</evidence>
<sequence>MHSSNVMIMGVLNITPDSFSDGNQYFAIDRAISYAKLMIDQGADIIDIGGESTRPNALQVSIDDEISRVIPVIKVLSKLGSVPISIDTSQAKIMQLAIEAGASMINDVRALQAKSSLEVVASSDKDVCLMHMKGSPKTMQNNPIYTDVIDEIKYFFDQRIEDCISAGIDQNKIILDPGFGFGKTLNHNFEILRRLDEFQSFGLRILVGMSRKSMIGNILNNRNIDGRMIGSITTAIIAFQNGANIIRVHDVLDTKDAFKILQSVVGD</sequence>
<evidence type="ECO:0000256" key="4">
    <source>
        <dbReference type="ARBA" id="ARBA00009503"/>
    </source>
</evidence>
<comment type="pathway">
    <text evidence="3">Cofactor biosynthesis; tetrahydrofolate biosynthesis; 7,8-dihydrofolate from 2-amino-4-hydroxy-6-hydroxymethyl-7,8-dihydropteridine diphosphate and 4-aminobenzoate: step 1/2.</text>
</comment>
<dbReference type="Pfam" id="PF00809">
    <property type="entry name" value="Pterin_bind"/>
    <property type="match status" value="1"/>
</dbReference>
<comment type="similarity">
    <text evidence="4">Belongs to the DHPS family.</text>
</comment>
<dbReference type="InterPro" id="IPR006390">
    <property type="entry name" value="DHP_synth_dom"/>
</dbReference>
<proteinExistence type="inferred from homology"/>
<protein>
    <recommendedName>
        <fullName evidence="6">Dihydropteroate synthase</fullName>
        <ecNumber evidence="5">2.5.1.15</ecNumber>
    </recommendedName>
    <alternativeName>
        <fullName evidence="11">Dihydropteroate pyrophosphorylase</fullName>
    </alternativeName>
</protein>
<evidence type="ECO:0000259" key="12">
    <source>
        <dbReference type="PROSITE" id="PS50972"/>
    </source>
</evidence>
<evidence type="ECO:0000256" key="10">
    <source>
        <dbReference type="ARBA" id="ARBA00022909"/>
    </source>
</evidence>
<dbReference type="GO" id="GO:0005829">
    <property type="term" value="C:cytosol"/>
    <property type="evidence" value="ECO:0007669"/>
    <property type="project" value="TreeGrafter"/>
</dbReference>
<evidence type="ECO:0000256" key="6">
    <source>
        <dbReference type="ARBA" id="ARBA00016919"/>
    </source>
</evidence>
<dbReference type="Gene3D" id="3.20.20.20">
    <property type="entry name" value="Dihydropteroate synthase-like"/>
    <property type="match status" value="1"/>
</dbReference>
<reference evidence="13 14" key="1">
    <citation type="submission" date="2020-05" db="EMBL/GenBank/DDBJ databases">
        <title>Horizontal transmission and recombination maintain forever young bacterial symbiont genomes.</title>
        <authorList>
            <person name="Russell S.L."/>
            <person name="Pepper-Tunick E."/>
            <person name="Svedberg J."/>
            <person name="Byrne A."/>
            <person name="Ruelas Castillo J."/>
            <person name="Vollmers C."/>
            <person name="Beinart R.A."/>
            <person name="Corbett-Detig R."/>
        </authorList>
    </citation>
    <scope>NUCLEOTIDE SEQUENCE [LARGE SCALE GENOMIC DNA]</scope>
    <source>
        <strain evidence="13">Monterey_2004</strain>
    </source>
</reference>
<dbReference type="NCBIfam" id="TIGR01496">
    <property type="entry name" value="DHPS"/>
    <property type="match status" value="1"/>
</dbReference>
<dbReference type="GO" id="GO:0004156">
    <property type="term" value="F:dihydropteroate synthase activity"/>
    <property type="evidence" value="ECO:0007669"/>
    <property type="project" value="UniProtKB-EC"/>
</dbReference>
<accession>A0A853G2H4</accession>
<keyword evidence="10" id="KW-0289">Folate biosynthesis</keyword>
<name>A0A853G2H4_9GAMM</name>